<comment type="caution">
    <text evidence="1">The sequence shown here is derived from an EMBL/GenBank/DDBJ whole genome shotgun (WGS) entry which is preliminary data.</text>
</comment>
<sequence>MTLSEVPRPPRGRLRPDTVLDPDSLVRALIDAATPGPAGADRRLRYVPLLGRRGELPDDARKVALRAEATAAALPDNAIDRIDAEAVAGWLSGRYAEPAYPAVVFGSPHGSAVHLAAALGGAWLPTSFRLRVPWPGGSPENWTGAAEWGREVAGRILAANPTISVRQVHDPVLDGPLCGATVTLHLRWRRLPAAYSRFLRTRLAPGGLSLTLRDLRTWPVHHLAPGHTMQLGSPVSGLSAHEYDLGEPGLRGTPTHRDALPQYAEAGGEAALETEVRHLAALAGHHTHRALYSSPDTLSRFVADLYRGHLRAVAGRGESCLIETGRLISPSRVIEHGLVPYWCESAALPAIDAAEWWLAGSDPFDRLSVLPEPPGTAAGAHAGLVQWRSLARFARHDGWVDRLAAGRYPTLPIPRSNVVRVITQRAAPAAPVPLMTNQQVIAALRQQAPTCGIFVD</sequence>
<protein>
    <submittedName>
        <fullName evidence="1">Uncharacterized protein</fullName>
    </submittedName>
</protein>
<evidence type="ECO:0000313" key="1">
    <source>
        <dbReference type="EMBL" id="GIM93627.1"/>
    </source>
</evidence>
<evidence type="ECO:0000313" key="2">
    <source>
        <dbReference type="Proteomes" id="UP000677082"/>
    </source>
</evidence>
<proteinExistence type="predicted"/>
<name>A0A919TEI0_9ACTN</name>
<keyword evidence="2" id="KW-1185">Reference proteome</keyword>
<dbReference type="EMBL" id="BOQN01000068">
    <property type="protein sequence ID" value="GIM93627.1"/>
    <property type="molecule type" value="Genomic_DNA"/>
</dbReference>
<organism evidence="1 2">
    <name type="scientific">Paractinoplanes toevensis</name>
    <dbReference type="NCBI Taxonomy" id="571911"/>
    <lineage>
        <taxon>Bacteria</taxon>
        <taxon>Bacillati</taxon>
        <taxon>Actinomycetota</taxon>
        <taxon>Actinomycetes</taxon>
        <taxon>Micromonosporales</taxon>
        <taxon>Micromonosporaceae</taxon>
        <taxon>Paractinoplanes</taxon>
    </lineage>
</organism>
<dbReference type="AlphaFoldDB" id="A0A919TEI0"/>
<dbReference type="Proteomes" id="UP000677082">
    <property type="component" value="Unassembled WGS sequence"/>
</dbReference>
<dbReference type="RefSeq" id="WP_213009435.1">
    <property type="nucleotide sequence ID" value="NZ_BOQN01000068.1"/>
</dbReference>
<accession>A0A919TEI0</accession>
<gene>
    <name evidence="1" type="ORF">Ato02nite_054200</name>
</gene>
<reference evidence="1 2" key="1">
    <citation type="submission" date="2021-03" db="EMBL/GenBank/DDBJ databases">
        <title>Whole genome shotgun sequence of Actinoplanes toevensis NBRC 105298.</title>
        <authorList>
            <person name="Komaki H."/>
            <person name="Tamura T."/>
        </authorList>
    </citation>
    <scope>NUCLEOTIDE SEQUENCE [LARGE SCALE GENOMIC DNA]</scope>
    <source>
        <strain evidence="1 2">NBRC 105298</strain>
    </source>
</reference>